<dbReference type="Gene3D" id="3.30.1370.120">
    <property type="match status" value="2"/>
</dbReference>
<keyword evidence="5" id="KW-0813">Transport</keyword>
<evidence type="ECO:0000313" key="10">
    <source>
        <dbReference type="Proteomes" id="UP000319980"/>
    </source>
</evidence>
<dbReference type="AlphaFoldDB" id="A0A5C5TY22"/>
<sequence length="841" mass="88893">MAPCGLPAHLSRQHGVDRDRGHAGGQGQGRACQAGGCLARWCPPAGHQRRQDHLGTRWLQIGPPALPETADQSIGGMRCDCSPAREPREIHEMKHPRSTIAILAGSLVLLGGCATPQGQPRPLSIRPALQLPPNPAPPEDILIRGPAEQDAPRSLRQSETPTARVGSSAVAGLAGYDQLPPMETEPVSINVQDVPLPVLANEIFGSLLGLNVNMSPEVSALESLVTLNTRDSVAPRELFQIARQVLADYGVAVVVEGDLVRLSVAASGGSAVPPLIVSGRALPDVPISHRPVFQLVELDVVGSGDAARWLTTLFGQEVSVTAETGRNAILISGKPAQVRQAIDALRVFDRPLMRGRLSTRIEPAFLSADQLSTSLTEVLNLQGYSANRSVGAPASVIVLPVTAANTVLIFASSRETLDYAISWARELDRPGQQSAESSVFYYQVRNTKAVDLAQVLSGTLPSNRSNATNATEEGATPNSQQPAAARQPQGGRATTGRSGSGVIGASLLVDEPRNALIYQGDPAQWERMLRLIRQMDQAPRQVMIEVTIAEVTLTGDMEYGLSWFAKNGIGRFDGSGYLGSGSGGANPAPSGSGLTYLLDVAGQNRVALNAFANDNRVSILSTPRLLVKSGSEANIDVGTEVPTVTMTTTSAQQSDGNTNLLQSIQYRKTGIILSIKPTVYSDDRIDLDISQEVSEALPLESGATGNSPSIFNRSVNTSLTLRDGGSVAIAGLISDRSTNGEVGIPLIKDVPLLGNLFKSKTLNKSRTELVLILVPYIVETDERVKQLSSAVIDQFELLNLEAAIPTTPAVPVLPSTPSPGGVPVQPAPATTHPLPPPPSQH</sequence>
<evidence type="ECO:0000256" key="2">
    <source>
        <dbReference type="ARBA" id="ARBA00022729"/>
    </source>
</evidence>
<keyword evidence="2" id="KW-0732">Signal</keyword>
<feature type="region of interest" description="Disordered" evidence="6">
    <location>
        <begin position="1"/>
        <end position="29"/>
    </location>
</feature>
<dbReference type="Pfam" id="PF00263">
    <property type="entry name" value="Secretin"/>
    <property type="match status" value="1"/>
</dbReference>
<feature type="compositionally biased region" description="Low complexity" evidence="6">
    <location>
        <begin position="480"/>
        <end position="497"/>
    </location>
</feature>
<evidence type="ECO:0000256" key="1">
    <source>
        <dbReference type="ARBA" id="ARBA00004370"/>
    </source>
</evidence>
<feature type="domain" description="NolW-like" evidence="8">
    <location>
        <begin position="298"/>
        <end position="352"/>
    </location>
</feature>
<evidence type="ECO:0000256" key="3">
    <source>
        <dbReference type="ARBA" id="ARBA00023136"/>
    </source>
</evidence>
<dbReference type="Proteomes" id="UP000319980">
    <property type="component" value="Unassembled WGS sequence"/>
</dbReference>
<evidence type="ECO:0000256" key="5">
    <source>
        <dbReference type="RuleBase" id="RU004004"/>
    </source>
</evidence>
<organism evidence="9 10">
    <name type="scientific">Luteimonas marina</name>
    <dbReference type="NCBI Taxonomy" id="488485"/>
    <lineage>
        <taxon>Bacteria</taxon>
        <taxon>Pseudomonadati</taxon>
        <taxon>Pseudomonadota</taxon>
        <taxon>Gammaproteobacteria</taxon>
        <taxon>Lysobacterales</taxon>
        <taxon>Lysobacteraceae</taxon>
        <taxon>Luteimonas</taxon>
    </lineage>
</organism>
<evidence type="ECO:0000259" key="8">
    <source>
        <dbReference type="Pfam" id="PF03958"/>
    </source>
</evidence>
<dbReference type="Pfam" id="PF03958">
    <property type="entry name" value="Secretin_N"/>
    <property type="match status" value="2"/>
</dbReference>
<feature type="region of interest" description="Disordered" evidence="6">
    <location>
        <begin position="460"/>
        <end position="499"/>
    </location>
</feature>
<evidence type="ECO:0000313" key="9">
    <source>
        <dbReference type="EMBL" id="TWT18644.1"/>
    </source>
</evidence>
<reference evidence="9 10" key="1">
    <citation type="journal article" date="2008" name="Int. J. Syst. Evol. Microbiol.">
        <title>Luteimonas marina sp. nov., isolated from seawater.</title>
        <authorList>
            <person name="Baik K.S."/>
            <person name="Park S.C."/>
            <person name="Kim M.S."/>
            <person name="Kim E.M."/>
            <person name="Park C."/>
            <person name="Chun J."/>
            <person name="Seong C.N."/>
        </authorList>
    </citation>
    <scope>NUCLEOTIDE SEQUENCE [LARGE SCALE GENOMIC DNA]</scope>
    <source>
        <strain evidence="9 10">FR1330</strain>
    </source>
</reference>
<dbReference type="InterPro" id="IPR001775">
    <property type="entry name" value="GspD/PilQ"/>
</dbReference>
<evidence type="ECO:0000256" key="4">
    <source>
        <dbReference type="RuleBase" id="RU004003"/>
    </source>
</evidence>
<name>A0A5C5TY22_9GAMM</name>
<comment type="similarity">
    <text evidence="4">Belongs to the bacterial secretin family.</text>
</comment>
<feature type="region of interest" description="Disordered" evidence="6">
    <location>
        <begin position="811"/>
        <end position="841"/>
    </location>
</feature>
<evidence type="ECO:0000256" key="6">
    <source>
        <dbReference type="SAM" id="MobiDB-lite"/>
    </source>
</evidence>
<feature type="domain" description="NolW-like" evidence="8">
    <location>
        <begin position="440"/>
        <end position="541"/>
    </location>
</feature>
<dbReference type="PANTHER" id="PTHR30332:SF25">
    <property type="entry name" value="SECRETIN XPSD"/>
    <property type="match status" value="1"/>
</dbReference>
<gene>
    <name evidence="9" type="ORF">FQY83_14810</name>
</gene>
<dbReference type="InterPro" id="IPR005644">
    <property type="entry name" value="NolW-like"/>
</dbReference>
<dbReference type="EMBL" id="VOHK01000006">
    <property type="protein sequence ID" value="TWT18644.1"/>
    <property type="molecule type" value="Genomic_DNA"/>
</dbReference>
<dbReference type="PRINTS" id="PR00811">
    <property type="entry name" value="BCTERIALGSPD"/>
</dbReference>
<comment type="subcellular location">
    <subcellularLocation>
        <location evidence="5">Cell outer membrane</location>
    </subcellularLocation>
    <subcellularLocation>
        <location evidence="1">Membrane</location>
    </subcellularLocation>
</comment>
<dbReference type="InterPro" id="IPR004846">
    <property type="entry name" value="T2SS/T3SS_dom"/>
</dbReference>
<feature type="compositionally biased region" description="Polar residues" evidence="6">
    <location>
        <begin position="460"/>
        <end position="479"/>
    </location>
</feature>
<accession>A0A5C5TY22</accession>
<dbReference type="Gene3D" id="3.55.50.30">
    <property type="match status" value="1"/>
</dbReference>
<dbReference type="InterPro" id="IPR038591">
    <property type="entry name" value="NolW-like_sf"/>
</dbReference>
<keyword evidence="3" id="KW-0472">Membrane</keyword>
<dbReference type="PANTHER" id="PTHR30332">
    <property type="entry name" value="PROBABLE GENERAL SECRETION PATHWAY PROTEIN D"/>
    <property type="match status" value="1"/>
</dbReference>
<dbReference type="InterPro" id="IPR050810">
    <property type="entry name" value="Bact_Secretion_Sys_Channel"/>
</dbReference>
<evidence type="ECO:0000259" key="7">
    <source>
        <dbReference type="Pfam" id="PF00263"/>
    </source>
</evidence>
<protein>
    <submittedName>
        <fullName evidence="9">Uncharacterized protein</fullName>
    </submittedName>
</protein>
<keyword evidence="10" id="KW-1185">Reference proteome</keyword>
<dbReference type="GO" id="GO:0009279">
    <property type="term" value="C:cell outer membrane"/>
    <property type="evidence" value="ECO:0007669"/>
    <property type="project" value="UniProtKB-SubCell"/>
</dbReference>
<feature type="domain" description="Type II/III secretion system secretin-like" evidence="7">
    <location>
        <begin position="612"/>
        <end position="779"/>
    </location>
</feature>
<comment type="caution">
    <text evidence="9">The sequence shown here is derived from an EMBL/GenBank/DDBJ whole genome shotgun (WGS) entry which is preliminary data.</text>
</comment>
<dbReference type="GO" id="GO:0009306">
    <property type="term" value="P:protein secretion"/>
    <property type="evidence" value="ECO:0007669"/>
    <property type="project" value="InterPro"/>
</dbReference>
<dbReference type="GO" id="GO:0015627">
    <property type="term" value="C:type II protein secretion system complex"/>
    <property type="evidence" value="ECO:0007669"/>
    <property type="project" value="TreeGrafter"/>
</dbReference>
<proteinExistence type="inferred from homology"/>